<reference evidence="3 4" key="1">
    <citation type="submission" date="2024-05" db="EMBL/GenBank/DDBJ databases">
        <authorList>
            <person name="Yi C."/>
        </authorList>
    </citation>
    <scope>NUCLEOTIDE SEQUENCE [LARGE SCALE GENOMIC DNA]</scope>
    <source>
        <strain evidence="3 4">XS13</strain>
    </source>
</reference>
<feature type="region of interest" description="Disordered" evidence="1">
    <location>
        <begin position="126"/>
        <end position="146"/>
    </location>
</feature>
<evidence type="ECO:0000256" key="1">
    <source>
        <dbReference type="SAM" id="MobiDB-lite"/>
    </source>
</evidence>
<keyword evidence="4" id="KW-1185">Reference proteome</keyword>
<sequence>MSAFSLTDRPTGSRLSRVLLVLAAAVVLVAGGWSVGRLSAPGSSVPAEGSPEAGFARDMQTHHLQAVEMTILVRDRTKDPEIRQLAYDVARTQQQQAGQMYGWLSMWGLPQASPQPAMAWMNERTAHGSAPDAGHTGSAEDPGMPGMATAAELAELSAAEGEEAERLYLQLMIPHHQAGTTMAEAALEQTDTPAVRSLAQSILTSQQSEIRYMEELLEAR</sequence>
<dbReference type="InterPro" id="IPR005183">
    <property type="entry name" value="DUF305_CopM-like"/>
</dbReference>
<accession>A0ABV0ILT8</accession>
<dbReference type="EMBL" id="JBDXMX010000009">
    <property type="protein sequence ID" value="MEO9249134.1"/>
    <property type="molecule type" value="Genomic_DNA"/>
</dbReference>
<evidence type="ECO:0000313" key="3">
    <source>
        <dbReference type="EMBL" id="MEO9249134.1"/>
    </source>
</evidence>
<dbReference type="InterPro" id="IPR012347">
    <property type="entry name" value="Ferritin-like"/>
</dbReference>
<dbReference type="PANTHER" id="PTHR36933">
    <property type="entry name" value="SLL0788 PROTEIN"/>
    <property type="match status" value="1"/>
</dbReference>
<comment type="caution">
    <text evidence="3">The sequence shown here is derived from an EMBL/GenBank/DDBJ whole genome shotgun (WGS) entry which is preliminary data.</text>
</comment>
<dbReference type="Pfam" id="PF03713">
    <property type="entry name" value="DUF305"/>
    <property type="match status" value="1"/>
</dbReference>
<dbReference type="Gene3D" id="1.20.1260.10">
    <property type="match status" value="1"/>
</dbReference>
<evidence type="ECO:0000259" key="2">
    <source>
        <dbReference type="Pfam" id="PF03713"/>
    </source>
</evidence>
<gene>
    <name evidence="3" type="ORF">ABDK96_15730</name>
</gene>
<proteinExistence type="predicted"/>
<protein>
    <submittedName>
        <fullName evidence="3">DUF305 domain-containing protein</fullName>
    </submittedName>
</protein>
<feature type="domain" description="DUF305" evidence="2">
    <location>
        <begin position="52"/>
        <end position="217"/>
    </location>
</feature>
<dbReference type="Proteomes" id="UP001484097">
    <property type="component" value="Unassembled WGS sequence"/>
</dbReference>
<dbReference type="PANTHER" id="PTHR36933:SF1">
    <property type="entry name" value="SLL0788 PROTEIN"/>
    <property type="match status" value="1"/>
</dbReference>
<dbReference type="RefSeq" id="WP_347921840.1">
    <property type="nucleotide sequence ID" value="NZ_JBDXMX010000009.1"/>
</dbReference>
<organism evidence="3 4">
    <name type="scientific">Citricoccus nitrophenolicus</name>
    <dbReference type="NCBI Taxonomy" id="863575"/>
    <lineage>
        <taxon>Bacteria</taxon>
        <taxon>Bacillati</taxon>
        <taxon>Actinomycetota</taxon>
        <taxon>Actinomycetes</taxon>
        <taxon>Micrococcales</taxon>
        <taxon>Micrococcaceae</taxon>
        <taxon>Citricoccus</taxon>
    </lineage>
</organism>
<name>A0ABV0ILT8_9MICC</name>
<evidence type="ECO:0000313" key="4">
    <source>
        <dbReference type="Proteomes" id="UP001484097"/>
    </source>
</evidence>